<evidence type="ECO:0000259" key="1">
    <source>
        <dbReference type="PROSITE" id="PS50943"/>
    </source>
</evidence>
<comment type="caution">
    <text evidence="2">The sequence shown here is derived from an EMBL/GenBank/DDBJ whole genome shotgun (WGS) entry which is preliminary data.</text>
</comment>
<sequence length="70" mass="8177">MITFDDYMQKLPPERRARIEHKTQELVTQLNTIKHIREELGWSQSDLAQRLGVQQSTVSKLENDPNSLTL</sequence>
<proteinExistence type="predicted"/>
<dbReference type="Proteomes" id="UP000238762">
    <property type="component" value="Unassembled WGS sequence"/>
</dbReference>
<dbReference type="Pfam" id="PF01381">
    <property type="entry name" value="HTH_3"/>
    <property type="match status" value="1"/>
</dbReference>
<keyword evidence="3" id="KW-1185">Reference proteome</keyword>
<dbReference type="SUPFAM" id="SSF47413">
    <property type="entry name" value="lambda repressor-like DNA-binding domains"/>
    <property type="match status" value="1"/>
</dbReference>
<dbReference type="GO" id="GO:0003677">
    <property type="term" value="F:DNA binding"/>
    <property type="evidence" value="ECO:0007669"/>
    <property type="project" value="InterPro"/>
</dbReference>
<dbReference type="Gene3D" id="1.10.260.40">
    <property type="entry name" value="lambda repressor-like DNA-binding domains"/>
    <property type="match status" value="1"/>
</dbReference>
<protein>
    <recommendedName>
        <fullName evidence="1">HTH cro/C1-type domain-containing protein</fullName>
    </recommendedName>
</protein>
<name>A0A2T1C4U7_9CYAN</name>
<dbReference type="OrthoDB" id="9799175at2"/>
<evidence type="ECO:0000313" key="3">
    <source>
        <dbReference type="Proteomes" id="UP000238762"/>
    </source>
</evidence>
<evidence type="ECO:0000313" key="2">
    <source>
        <dbReference type="EMBL" id="PSB03286.1"/>
    </source>
</evidence>
<gene>
    <name evidence="2" type="ORF">C7B64_09330</name>
</gene>
<reference evidence="2 3" key="1">
    <citation type="submission" date="2018-02" db="EMBL/GenBank/DDBJ databases">
        <authorList>
            <person name="Cohen D.B."/>
            <person name="Kent A.D."/>
        </authorList>
    </citation>
    <scope>NUCLEOTIDE SEQUENCE [LARGE SCALE GENOMIC DNA]</scope>
    <source>
        <strain evidence="2 3">CCAP 1448/3</strain>
    </source>
</reference>
<dbReference type="AlphaFoldDB" id="A0A2T1C4U7"/>
<dbReference type="RefSeq" id="WP_106288373.1">
    <property type="nucleotide sequence ID" value="NZ_CAWNTC010000011.1"/>
</dbReference>
<dbReference type="InterPro" id="IPR010982">
    <property type="entry name" value="Lambda_DNA-bd_dom_sf"/>
</dbReference>
<feature type="domain" description="HTH cro/C1-type" evidence="1">
    <location>
        <begin position="33"/>
        <end position="70"/>
    </location>
</feature>
<dbReference type="EMBL" id="PVWJ01000036">
    <property type="protein sequence ID" value="PSB03286.1"/>
    <property type="molecule type" value="Genomic_DNA"/>
</dbReference>
<accession>A0A2T1C4U7</accession>
<dbReference type="InterPro" id="IPR001387">
    <property type="entry name" value="Cro/C1-type_HTH"/>
</dbReference>
<organism evidence="2 3">
    <name type="scientific">Merismopedia glauca CCAP 1448/3</name>
    <dbReference type="NCBI Taxonomy" id="1296344"/>
    <lineage>
        <taxon>Bacteria</taxon>
        <taxon>Bacillati</taxon>
        <taxon>Cyanobacteriota</taxon>
        <taxon>Cyanophyceae</taxon>
        <taxon>Synechococcales</taxon>
        <taxon>Merismopediaceae</taxon>
        <taxon>Merismopedia</taxon>
    </lineage>
</organism>
<reference evidence="2 3" key="2">
    <citation type="submission" date="2018-03" db="EMBL/GenBank/DDBJ databases">
        <title>The ancient ancestry and fast evolution of plastids.</title>
        <authorList>
            <person name="Moore K.R."/>
            <person name="Magnabosco C."/>
            <person name="Momper L."/>
            <person name="Gold D.A."/>
            <person name="Bosak T."/>
            <person name="Fournier G.P."/>
        </authorList>
    </citation>
    <scope>NUCLEOTIDE SEQUENCE [LARGE SCALE GENOMIC DNA]</scope>
    <source>
        <strain evidence="2 3">CCAP 1448/3</strain>
    </source>
</reference>
<dbReference type="PROSITE" id="PS50943">
    <property type="entry name" value="HTH_CROC1"/>
    <property type="match status" value="1"/>
</dbReference>
<dbReference type="CDD" id="cd00093">
    <property type="entry name" value="HTH_XRE"/>
    <property type="match status" value="1"/>
</dbReference>